<proteinExistence type="predicted"/>
<dbReference type="Proteomes" id="UP001499884">
    <property type="component" value="Unassembled WGS sequence"/>
</dbReference>
<dbReference type="RefSeq" id="WP_345655739.1">
    <property type="nucleotide sequence ID" value="NZ_BAABEP010000110.1"/>
</dbReference>
<keyword evidence="4" id="KW-1185">Reference proteome</keyword>
<keyword evidence="2" id="KW-0732">Signal</keyword>
<sequence length="303" mass="30773">MTRTGAALLFAASALLLGGAGAAAADDAPPSPSASDGGAQGPTEAGTSFRTAQLFQAGQHATADASSGDYLYWRVPVDAGRRPTVTAKVTFPASSVRSGDTTWQVDVYDGLRRRQPCRYGAQTKTLAPDQDTVELRCALRTVRAWAEPWSNDPLPGDYYIRLTAVGAAQGDLGLPMTADVTLDAPSAGGAFAVGGRLGAPLVPGATLSGDTDDSAGPGSTDSAGADSGDPVVGDSDDASDASSAPAVETVAQPADEPDGGWSSGWWTDRWLWTGGGAVAAALAGVGGYHVTRPRRRPTPPPGY</sequence>
<reference evidence="4" key="1">
    <citation type="journal article" date="2019" name="Int. J. Syst. Evol. Microbiol.">
        <title>The Global Catalogue of Microorganisms (GCM) 10K type strain sequencing project: providing services to taxonomists for standard genome sequencing and annotation.</title>
        <authorList>
            <consortium name="The Broad Institute Genomics Platform"/>
            <consortium name="The Broad Institute Genome Sequencing Center for Infectious Disease"/>
            <person name="Wu L."/>
            <person name="Ma J."/>
        </authorList>
    </citation>
    <scope>NUCLEOTIDE SEQUENCE [LARGE SCALE GENOMIC DNA]</scope>
    <source>
        <strain evidence="4">JCM 30846</strain>
    </source>
</reference>
<feature type="signal peptide" evidence="2">
    <location>
        <begin position="1"/>
        <end position="25"/>
    </location>
</feature>
<accession>A0ABP7GEA1</accession>
<organism evidence="3 4">
    <name type="scientific">Streptomyces tremellae</name>
    <dbReference type="NCBI Taxonomy" id="1124239"/>
    <lineage>
        <taxon>Bacteria</taxon>
        <taxon>Bacillati</taxon>
        <taxon>Actinomycetota</taxon>
        <taxon>Actinomycetes</taxon>
        <taxon>Kitasatosporales</taxon>
        <taxon>Streptomycetaceae</taxon>
        <taxon>Streptomyces</taxon>
    </lineage>
</organism>
<dbReference type="EMBL" id="BAABEP010000110">
    <property type="protein sequence ID" value="GAA3763558.1"/>
    <property type="molecule type" value="Genomic_DNA"/>
</dbReference>
<gene>
    <name evidence="3" type="ORF">GCM10023082_66040</name>
</gene>
<feature type="chain" id="PRO_5046261120" description="Secreted protein" evidence="2">
    <location>
        <begin position="26"/>
        <end position="303"/>
    </location>
</feature>
<protein>
    <recommendedName>
        <fullName evidence="5">Secreted protein</fullName>
    </recommendedName>
</protein>
<evidence type="ECO:0008006" key="5">
    <source>
        <dbReference type="Google" id="ProtNLM"/>
    </source>
</evidence>
<feature type="region of interest" description="Disordered" evidence="1">
    <location>
        <begin position="21"/>
        <end position="45"/>
    </location>
</feature>
<evidence type="ECO:0000313" key="4">
    <source>
        <dbReference type="Proteomes" id="UP001499884"/>
    </source>
</evidence>
<name>A0ABP7GEA1_9ACTN</name>
<comment type="caution">
    <text evidence="3">The sequence shown here is derived from an EMBL/GenBank/DDBJ whole genome shotgun (WGS) entry which is preliminary data.</text>
</comment>
<feature type="compositionally biased region" description="Low complexity" evidence="1">
    <location>
        <begin position="223"/>
        <end position="233"/>
    </location>
</feature>
<evidence type="ECO:0000256" key="2">
    <source>
        <dbReference type="SAM" id="SignalP"/>
    </source>
</evidence>
<evidence type="ECO:0000256" key="1">
    <source>
        <dbReference type="SAM" id="MobiDB-lite"/>
    </source>
</evidence>
<feature type="region of interest" description="Disordered" evidence="1">
    <location>
        <begin position="203"/>
        <end position="267"/>
    </location>
</feature>
<evidence type="ECO:0000313" key="3">
    <source>
        <dbReference type="EMBL" id="GAA3763558.1"/>
    </source>
</evidence>
<feature type="compositionally biased region" description="Low complexity" evidence="1">
    <location>
        <begin position="21"/>
        <end position="37"/>
    </location>
</feature>